<proteinExistence type="predicted"/>
<accession>A0A3L8PZW1</accession>
<evidence type="ECO:0000256" key="1">
    <source>
        <dbReference type="SAM" id="MobiDB-lite"/>
    </source>
</evidence>
<keyword evidence="2" id="KW-0812">Transmembrane</keyword>
<dbReference type="AlphaFoldDB" id="A0A3L8PZW1"/>
<comment type="caution">
    <text evidence="3">The sequence shown here is derived from an EMBL/GenBank/DDBJ whole genome shotgun (WGS) entry which is preliminary data.</text>
</comment>
<gene>
    <name evidence="3" type="ORF">D5018_03905</name>
</gene>
<dbReference type="Proteomes" id="UP000281474">
    <property type="component" value="Unassembled WGS sequence"/>
</dbReference>
<feature type="transmembrane region" description="Helical" evidence="2">
    <location>
        <begin position="12"/>
        <end position="33"/>
    </location>
</feature>
<feature type="compositionally biased region" description="Polar residues" evidence="1">
    <location>
        <begin position="144"/>
        <end position="153"/>
    </location>
</feature>
<evidence type="ECO:0000313" key="3">
    <source>
        <dbReference type="EMBL" id="RLV60996.1"/>
    </source>
</evidence>
<dbReference type="EMBL" id="QZEI01000009">
    <property type="protein sequence ID" value="RLV60996.1"/>
    <property type="molecule type" value="Genomic_DNA"/>
</dbReference>
<keyword evidence="2" id="KW-1133">Transmembrane helix</keyword>
<feature type="region of interest" description="Disordered" evidence="1">
    <location>
        <begin position="144"/>
        <end position="169"/>
    </location>
</feature>
<reference evidence="3 4" key="1">
    <citation type="submission" date="2018-09" db="EMBL/GenBank/DDBJ databases">
        <title>Phylogeny of the Shewanellaceae, and recommendation for two new genera, Pseudoshewanella and Parashewanella.</title>
        <authorList>
            <person name="Wang G."/>
        </authorList>
    </citation>
    <scope>NUCLEOTIDE SEQUENCE [LARGE SCALE GENOMIC DNA]</scope>
    <source>
        <strain evidence="3 4">C51</strain>
    </source>
</reference>
<dbReference type="OrthoDB" id="6402569at2"/>
<protein>
    <recommendedName>
        <fullName evidence="5">DUF2570 domain-containing protein</fullName>
    </recommendedName>
</protein>
<keyword evidence="2" id="KW-0472">Membrane</keyword>
<evidence type="ECO:0000313" key="4">
    <source>
        <dbReference type="Proteomes" id="UP000281474"/>
    </source>
</evidence>
<evidence type="ECO:0000256" key="2">
    <source>
        <dbReference type="SAM" id="Phobius"/>
    </source>
</evidence>
<evidence type="ECO:0008006" key="5">
    <source>
        <dbReference type="Google" id="ProtNLM"/>
    </source>
</evidence>
<keyword evidence="4" id="KW-1185">Reference proteome</keyword>
<sequence length="169" mass="18880">MFQRLFSATGTFHVYVIAALIIVLVGLGLSLTVTKSALEAKTAEVQTLTVEKHVLQSDLDKLTHDYELIEHEKQQLIAEGKRISKLNLQNQAEKHRIQSTLNQQNRLIAKLRTSQNETVRAWSVADVPDDALRLLKQAANCANGNQKRNSNCIGSRRDDQPVPNSPRSS</sequence>
<name>A0A3L8PZW1_9GAMM</name>
<organism evidence="3 4">
    <name type="scientific">Parashewanella curva</name>
    <dbReference type="NCBI Taxonomy" id="2338552"/>
    <lineage>
        <taxon>Bacteria</taxon>
        <taxon>Pseudomonadati</taxon>
        <taxon>Pseudomonadota</taxon>
        <taxon>Gammaproteobacteria</taxon>
        <taxon>Alteromonadales</taxon>
        <taxon>Shewanellaceae</taxon>
        <taxon>Parashewanella</taxon>
    </lineage>
</organism>